<dbReference type="Proteomes" id="UP000309747">
    <property type="component" value="Unassembled WGS sequence"/>
</dbReference>
<protein>
    <submittedName>
        <fullName evidence="1">Biliverdin-producing heme oxygenase</fullName>
    </submittedName>
</protein>
<dbReference type="InterPro" id="IPR016084">
    <property type="entry name" value="Haem_Oase-like_multi-hlx"/>
</dbReference>
<dbReference type="AlphaFoldDB" id="A0A4U0RC74"/>
<dbReference type="CDD" id="cd19166">
    <property type="entry name" value="HemeO-bac"/>
    <property type="match status" value="1"/>
</dbReference>
<evidence type="ECO:0000313" key="2">
    <source>
        <dbReference type="Proteomes" id="UP000309747"/>
    </source>
</evidence>
<dbReference type="EMBL" id="SUNI01000003">
    <property type="protein sequence ID" value="TJZ92921.1"/>
    <property type="molecule type" value="Genomic_DNA"/>
</dbReference>
<proteinExistence type="predicted"/>
<name>A0A4U0RC74_9RHOB</name>
<comment type="caution">
    <text evidence="1">The sequence shown here is derived from an EMBL/GenBank/DDBJ whole genome shotgun (WGS) entry which is preliminary data.</text>
</comment>
<reference evidence="1 2" key="1">
    <citation type="submission" date="2019-04" db="EMBL/GenBank/DDBJ databases">
        <authorList>
            <person name="Li J."/>
        </authorList>
    </citation>
    <scope>NUCLEOTIDE SEQUENCE [LARGE SCALE GENOMIC DNA]</scope>
    <source>
        <strain evidence="1 2">KCTC 42687</strain>
    </source>
</reference>
<organism evidence="1 2">
    <name type="scientific">Paracoccus gahaiensis</name>
    <dbReference type="NCBI Taxonomy" id="1706839"/>
    <lineage>
        <taxon>Bacteria</taxon>
        <taxon>Pseudomonadati</taxon>
        <taxon>Pseudomonadota</taxon>
        <taxon>Alphaproteobacteria</taxon>
        <taxon>Rhodobacterales</taxon>
        <taxon>Paracoccaceae</taxon>
        <taxon>Paracoccus</taxon>
    </lineage>
</organism>
<evidence type="ECO:0000313" key="1">
    <source>
        <dbReference type="EMBL" id="TJZ92921.1"/>
    </source>
</evidence>
<keyword evidence="2" id="KW-1185">Reference proteome</keyword>
<sequence length="197" mass="20328">MPLPAPPPPAALRAALRHGTDDLHMRLDAGIGPLTTKAEYLAYLQGSFAFRAAIEPALHAAAEAAGWAPIRLAPTIAEDLATLGLARPRPVTAPALEGLPAIAGALYVLEGSALGGVLIARRAAALGYGPDSGAAHLHRQTARPGRWRAFLAWMEGHDLDPRPSVAAARTVFGVALLAYGQAPDPAGPRSKPKANGT</sequence>
<dbReference type="OrthoDB" id="9149607at2"/>
<gene>
    <name evidence="1" type="ORF">FA743_05320</name>
</gene>
<accession>A0A4U0RC74</accession>
<dbReference type="Gene3D" id="1.20.910.10">
    <property type="entry name" value="Heme oxygenase-like"/>
    <property type="match status" value="1"/>
</dbReference>
<dbReference type="RefSeq" id="WP_136884842.1">
    <property type="nucleotide sequence ID" value="NZ_SUNI01000003.1"/>
</dbReference>
<dbReference type="SUPFAM" id="SSF48613">
    <property type="entry name" value="Heme oxygenase-like"/>
    <property type="match status" value="1"/>
</dbReference>